<geneLocation type="plasmid" evidence="2 3">
    <name>pSFLA01</name>
</geneLocation>
<dbReference type="Proteomes" id="UP000002066">
    <property type="component" value="Plasmid pSFLA01"/>
</dbReference>
<accession>A0A8D4BE98</accession>
<dbReference type="EMBL" id="CP002476">
    <property type="protein sequence ID" value="ADW07922.1"/>
    <property type="molecule type" value="Genomic_DNA"/>
</dbReference>
<feature type="transmembrane region" description="Helical" evidence="1">
    <location>
        <begin position="26"/>
        <end position="46"/>
    </location>
</feature>
<organism evidence="2 3">
    <name type="scientific">Streptomyces pratensis (strain ATCC 33331 / IAF-45CD)</name>
    <dbReference type="NCBI Taxonomy" id="591167"/>
    <lineage>
        <taxon>Bacteria</taxon>
        <taxon>Bacillati</taxon>
        <taxon>Actinomycetota</taxon>
        <taxon>Actinomycetes</taxon>
        <taxon>Kitasatosporales</taxon>
        <taxon>Streptomycetaceae</taxon>
        <taxon>Streptomyces</taxon>
    </lineage>
</organism>
<protein>
    <submittedName>
        <fullName evidence="2">Uncharacterized protein</fullName>
    </submittedName>
</protein>
<gene>
    <name evidence="2" type="ORF">Sfla_6611</name>
</gene>
<evidence type="ECO:0000313" key="3">
    <source>
        <dbReference type="Proteomes" id="UP000002066"/>
    </source>
</evidence>
<keyword evidence="1" id="KW-1133">Transmembrane helix</keyword>
<dbReference type="KEGG" id="sfa:Sfla_6611"/>
<name>A0A8D4BE98_STRFA</name>
<evidence type="ECO:0000313" key="2">
    <source>
        <dbReference type="EMBL" id="ADW07922.1"/>
    </source>
</evidence>
<keyword evidence="1" id="KW-0812">Transmembrane</keyword>
<evidence type="ECO:0000256" key="1">
    <source>
        <dbReference type="SAM" id="Phobius"/>
    </source>
</evidence>
<sequence length="86" mass="9378">MSPSGWRRLAKAHGVRRRVVIVGGHVIRRPFLLLALAGLVFLITWFGRDLPLLYGMAPLGAVLIGGSMGRYRPDSTAAESNKEPLP</sequence>
<keyword evidence="1" id="KW-0472">Membrane</keyword>
<keyword evidence="2" id="KW-0614">Plasmid</keyword>
<dbReference type="AlphaFoldDB" id="A0A8D4BE98"/>
<proteinExistence type="predicted"/>
<reference evidence="2 3" key="1">
    <citation type="submission" date="2011-01" db="EMBL/GenBank/DDBJ databases">
        <title>Complete sequence of plasmid1 of Streptomyces flavogriseus ATCC 33331.</title>
        <authorList>
            <consortium name="US DOE Joint Genome Institute"/>
            <person name="Lucas S."/>
            <person name="Copeland A."/>
            <person name="Lapidus A."/>
            <person name="Cheng J.-F."/>
            <person name="Goodwin L."/>
            <person name="Pitluck S."/>
            <person name="Davenport K."/>
            <person name="Detter J.C."/>
            <person name="Han C."/>
            <person name="Tapia R."/>
            <person name="Land M."/>
            <person name="Hauser L."/>
            <person name="Kyrpides N."/>
            <person name="Ivanova N."/>
            <person name="Ovchinnikova G."/>
            <person name="Pagani I."/>
            <person name="Brumm P."/>
            <person name="Mead D."/>
            <person name="Woyke T."/>
        </authorList>
    </citation>
    <scope>NUCLEOTIDE SEQUENCE [LARGE SCALE GENOMIC DNA]</scope>
    <source>
        <strain evidence="3">ATCC 33331 / IAF-45CD</strain>
        <plasmid evidence="2 3">pSFLA01</plasmid>
    </source>
</reference>
<feature type="transmembrane region" description="Helical" evidence="1">
    <location>
        <begin position="52"/>
        <end position="71"/>
    </location>
</feature>